<reference evidence="3" key="1">
    <citation type="submission" date="2022-11" db="UniProtKB">
        <authorList>
            <consortium name="WormBaseParasite"/>
        </authorList>
    </citation>
    <scope>IDENTIFICATION</scope>
</reference>
<evidence type="ECO:0000313" key="3">
    <source>
        <dbReference type="WBParaSite" id="PEQ_0000308201-mRNA-1"/>
    </source>
</evidence>
<protein>
    <submittedName>
        <fullName evidence="3">Uncharacterized protein</fullName>
    </submittedName>
</protein>
<dbReference type="AlphaFoldDB" id="A0A914R9D9"/>
<sequence length="85" mass="8934">MLVSASSVDEGLAVVALVVEVTVVYLLDVALVIDDSVSMTGVPVAVDAVDMLDGMLPCVAQSHVFAITLLTKSFIDVNLKYSMSM</sequence>
<name>A0A914R9D9_PAREQ</name>
<dbReference type="Proteomes" id="UP000887564">
    <property type="component" value="Unplaced"/>
</dbReference>
<keyword evidence="2" id="KW-1185">Reference proteome</keyword>
<organism evidence="2 3">
    <name type="scientific">Parascaris equorum</name>
    <name type="common">Equine roundworm</name>
    <dbReference type="NCBI Taxonomy" id="6256"/>
    <lineage>
        <taxon>Eukaryota</taxon>
        <taxon>Metazoa</taxon>
        <taxon>Ecdysozoa</taxon>
        <taxon>Nematoda</taxon>
        <taxon>Chromadorea</taxon>
        <taxon>Rhabditida</taxon>
        <taxon>Spirurina</taxon>
        <taxon>Ascaridomorpha</taxon>
        <taxon>Ascaridoidea</taxon>
        <taxon>Ascarididae</taxon>
        <taxon>Parascaris</taxon>
    </lineage>
</organism>
<keyword evidence="1" id="KW-0812">Transmembrane</keyword>
<feature type="transmembrane region" description="Helical" evidence="1">
    <location>
        <begin position="12"/>
        <end position="34"/>
    </location>
</feature>
<accession>A0A914R9D9</accession>
<evidence type="ECO:0000313" key="2">
    <source>
        <dbReference type="Proteomes" id="UP000887564"/>
    </source>
</evidence>
<dbReference type="WBParaSite" id="PEQ_0000308201-mRNA-1">
    <property type="protein sequence ID" value="PEQ_0000308201-mRNA-1"/>
    <property type="gene ID" value="PEQ_0000308201"/>
</dbReference>
<keyword evidence="1" id="KW-0472">Membrane</keyword>
<proteinExistence type="predicted"/>
<keyword evidence="1" id="KW-1133">Transmembrane helix</keyword>
<evidence type="ECO:0000256" key="1">
    <source>
        <dbReference type="SAM" id="Phobius"/>
    </source>
</evidence>